<proteinExistence type="predicted"/>
<dbReference type="AlphaFoldDB" id="A0A6J4HVG6"/>
<name>A0A6J4HVG6_9CHLR</name>
<accession>A0A6J4HVG6</accession>
<evidence type="ECO:0000313" key="1">
    <source>
        <dbReference type="EMBL" id="CAA9234564.1"/>
    </source>
</evidence>
<sequence>MFHRHSQPMEPEAFISQIRDHYLEQFKLFVEQQRLTCAQGAAEVKLSLGDESEFYEQLYCADFIRNDGEPQIVELQPDRTLNFDVIEGSYGDAALEIAGLRWDDVVIHYDAPEPVAALAAWFDRWFDPADERHVEGQALGNVIHSLLVQPNMLSMDLGSAQTEALWEVLDLLEAAGSTSLRIDTSVNEEG</sequence>
<reference evidence="1" key="1">
    <citation type="submission" date="2020-02" db="EMBL/GenBank/DDBJ databases">
        <authorList>
            <person name="Meier V. D."/>
        </authorList>
    </citation>
    <scope>NUCLEOTIDE SEQUENCE</scope>
    <source>
        <strain evidence="1">AVDCRST_MAG93</strain>
    </source>
</reference>
<dbReference type="EMBL" id="CADCTR010000346">
    <property type="protein sequence ID" value="CAA9234564.1"/>
    <property type="molecule type" value="Genomic_DNA"/>
</dbReference>
<protein>
    <submittedName>
        <fullName evidence="1">Uncharacterized protein</fullName>
    </submittedName>
</protein>
<organism evidence="1">
    <name type="scientific">uncultured Chloroflexia bacterium</name>
    <dbReference type="NCBI Taxonomy" id="1672391"/>
    <lineage>
        <taxon>Bacteria</taxon>
        <taxon>Bacillati</taxon>
        <taxon>Chloroflexota</taxon>
        <taxon>Chloroflexia</taxon>
        <taxon>environmental samples</taxon>
    </lineage>
</organism>
<gene>
    <name evidence="1" type="ORF">AVDCRST_MAG93-1037</name>
</gene>